<dbReference type="PANTHER" id="PTHR42760">
    <property type="entry name" value="SHORT-CHAIN DEHYDROGENASES/REDUCTASES FAMILY MEMBER"/>
    <property type="match status" value="1"/>
</dbReference>
<dbReference type="PRINTS" id="PR00081">
    <property type="entry name" value="GDHRDH"/>
</dbReference>
<reference evidence="4" key="1">
    <citation type="journal article" date="2019" name="Int. J. Syst. Evol. Microbiol.">
        <title>The Global Catalogue of Microorganisms (GCM) 10K type strain sequencing project: providing services to taxonomists for standard genome sequencing and annotation.</title>
        <authorList>
            <consortium name="The Broad Institute Genomics Platform"/>
            <consortium name="The Broad Institute Genome Sequencing Center for Infectious Disease"/>
            <person name="Wu L."/>
            <person name="Ma J."/>
        </authorList>
    </citation>
    <scope>NUCLEOTIDE SEQUENCE [LARGE SCALE GENOMIC DNA]</scope>
    <source>
        <strain evidence="4">CGMCC 4.7643</strain>
    </source>
</reference>
<keyword evidence="3" id="KW-0560">Oxidoreductase</keyword>
<dbReference type="RefSeq" id="WP_345402021.1">
    <property type="nucleotide sequence ID" value="NZ_BAABHG010000013.1"/>
</dbReference>
<feature type="domain" description="Ketoreductase" evidence="2">
    <location>
        <begin position="3"/>
        <end position="181"/>
    </location>
</feature>
<dbReference type="CDD" id="cd05233">
    <property type="entry name" value="SDR_c"/>
    <property type="match status" value="1"/>
</dbReference>
<evidence type="ECO:0000259" key="2">
    <source>
        <dbReference type="SMART" id="SM00822"/>
    </source>
</evidence>
<dbReference type="EMBL" id="JBHUKU010000001">
    <property type="protein sequence ID" value="MFD2457056.1"/>
    <property type="molecule type" value="Genomic_DNA"/>
</dbReference>
<dbReference type="EC" id="1.1.1.-" evidence="3"/>
<evidence type="ECO:0000313" key="3">
    <source>
        <dbReference type="EMBL" id="MFD2457056.1"/>
    </source>
</evidence>
<accession>A0ABW5G6D6</accession>
<proteinExistence type="inferred from homology"/>
<dbReference type="InterPro" id="IPR057326">
    <property type="entry name" value="KR_dom"/>
</dbReference>
<dbReference type="SUPFAM" id="SSF51735">
    <property type="entry name" value="NAD(P)-binding Rossmann-fold domains"/>
    <property type="match status" value="1"/>
</dbReference>
<dbReference type="Gene3D" id="3.40.50.720">
    <property type="entry name" value="NAD(P)-binding Rossmann-like Domain"/>
    <property type="match status" value="1"/>
</dbReference>
<dbReference type="Proteomes" id="UP001597419">
    <property type="component" value="Unassembled WGS sequence"/>
</dbReference>
<dbReference type="PANTHER" id="PTHR42760:SF40">
    <property type="entry name" value="3-OXOACYL-[ACYL-CARRIER-PROTEIN] REDUCTASE, CHLOROPLASTIC"/>
    <property type="match status" value="1"/>
</dbReference>
<comment type="similarity">
    <text evidence="1">Belongs to the short-chain dehydrogenases/reductases (SDR) family.</text>
</comment>
<comment type="caution">
    <text evidence="3">The sequence shown here is derived from an EMBL/GenBank/DDBJ whole genome shotgun (WGS) entry which is preliminary data.</text>
</comment>
<evidence type="ECO:0000256" key="1">
    <source>
        <dbReference type="ARBA" id="ARBA00006484"/>
    </source>
</evidence>
<protein>
    <submittedName>
        <fullName evidence="3">SDR family NAD(P)-dependent oxidoreductase</fullName>
        <ecNumber evidence="3">1.1.1.-</ecNumber>
    </submittedName>
</protein>
<evidence type="ECO:0000313" key="4">
    <source>
        <dbReference type="Proteomes" id="UP001597419"/>
    </source>
</evidence>
<sequence length="241" mass="24718">MTRTALVTGGGTGIGRAVAARFTAAGDRVYLTGRREKPLREATTALGELAHALPCDNTDPDRLAAAVAELPDTIDVLVNNAGGNTDFDLPEPDGLAALARRWQANVNANLISAVLTTHAVGDRLATGGAVVHIGSIAADQGAGSYGAAKAALAAWNVDLAKQLGARGITSNVVSPGYVEETEFFRDRLTGDRVGRLVDATLTGRAGTPADIAETVFFLASPGARHLTGQAINVNGGAHTSR</sequence>
<dbReference type="GO" id="GO:0016491">
    <property type="term" value="F:oxidoreductase activity"/>
    <property type="evidence" value="ECO:0007669"/>
    <property type="project" value="UniProtKB-KW"/>
</dbReference>
<dbReference type="SMART" id="SM00822">
    <property type="entry name" value="PKS_KR"/>
    <property type="match status" value="1"/>
</dbReference>
<organism evidence="3 4">
    <name type="scientific">Amycolatopsis samaneae</name>
    <dbReference type="NCBI Taxonomy" id="664691"/>
    <lineage>
        <taxon>Bacteria</taxon>
        <taxon>Bacillati</taxon>
        <taxon>Actinomycetota</taxon>
        <taxon>Actinomycetes</taxon>
        <taxon>Pseudonocardiales</taxon>
        <taxon>Pseudonocardiaceae</taxon>
        <taxon>Amycolatopsis</taxon>
    </lineage>
</organism>
<keyword evidence="4" id="KW-1185">Reference proteome</keyword>
<dbReference type="PRINTS" id="PR00080">
    <property type="entry name" value="SDRFAMILY"/>
</dbReference>
<dbReference type="InterPro" id="IPR002347">
    <property type="entry name" value="SDR_fam"/>
</dbReference>
<dbReference type="Pfam" id="PF13561">
    <property type="entry name" value="adh_short_C2"/>
    <property type="match status" value="1"/>
</dbReference>
<name>A0ABW5G6D6_9PSEU</name>
<gene>
    <name evidence="3" type="ORF">ACFSYJ_00525</name>
</gene>
<dbReference type="InterPro" id="IPR036291">
    <property type="entry name" value="NAD(P)-bd_dom_sf"/>
</dbReference>